<name>A0A4R3KT76_9FIRM</name>
<organism evidence="8 9">
    <name type="scientific">Keratinibaculum paraultunense</name>
    <dbReference type="NCBI Taxonomy" id="1278232"/>
    <lineage>
        <taxon>Bacteria</taxon>
        <taxon>Bacillati</taxon>
        <taxon>Bacillota</taxon>
        <taxon>Tissierellia</taxon>
        <taxon>Tissierellales</taxon>
        <taxon>Tepidimicrobiaceae</taxon>
        <taxon>Keratinibaculum</taxon>
    </lineage>
</organism>
<dbReference type="InterPro" id="IPR051449">
    <property type="entry name" value="ABC-2_transporter_component"/>
</dbReference>
<feature type="transmembrane region" description="Helical" evidence="6">
    <location>
        <begin position="262"/>
        <end position="284"/>
    </location>
</feature>
<keyword evidence="5 6" id="KW-0472">Membrane</keyword>
<evidence type="ECO:0000256" key="2">
    <source>
        <dbReference type="ARBA" id="ARBA00022475"/>
    </source>
</evidence>
<evidence type="ECO:0000256" key="1">
    <source>
        <dbReference type="ARBA" id="ARBA00004651"/>
    </source>
</evidence>
<dbReference type="PANTHER" id="PTHR30294">
    <property type="entry name" value="MEMBRANE COMPONENT OF ABC TRANSPORTER YHHJ-RELATED"/>
    <property type="match status" value="1"/>
</dbReference>
<reference evidence="8 9" key="1">
    <citation type="submission" date="2019-03" db="EMBL/GenBank/DDBJ databases">
        <title>Genomic Encyclopedia of Type Strains, Phase IV (KMG-IV): sequencing the most valuable type-strain genomes for metagenomic binning, comparative biology and taxonomic classification.</title>
        <authorList>
            <person name="Goeker M."/>
        </authorList>
    </citation>
    <scope>NUCLEOTIDE SEQUENCE [LARGE SCALE GENOMIC DNA]</scope>
    <source>
        <strain evidence="8 9">DSM 26752</strain>
    </source>
</reference>
<dbReference type="OrthoDB" id="9774039at2"/>
<keyword evidence="2" id="KW-1003">Cell membrane</keyword>
<proteinExistence type="predicted"/>
<keyword evidence="9" id="KW-1185">Reference proteome</keyword>
<dbReference type="PANTHER" id="PTHR30294:SF29">
    <property type="entry name" value="MULTIDRUG ABC TRANSPORTER PERMEASE YBHS-RELATED"/>
    <property type="match status" value="1"/>
</dbReference>
<protein>
    <submittedName>
        <fullName evidence="8">ABC-2 type transport system permease protein</fullName>
    </submittedName>
</protein>
<evidence type="ECO:0000256" key="6">
    <source>
        <dbReference type="SAM" id="Phobius"/>
    </source>
</evidence>
<comment type="caution">
    <text evidence="8">The sequence shown here is derived from an EMBL/GenBank/DDBJ whole genome shotgun (WGS) entry which is preliminary data.</text>
</comment>
<dbReference type="AlphaFoldDB" id="A0A4R3KT76"/>
<evidence type="ECO:0000256" key="5">
    <source>
        <dbReference type="ARBA" id="ARBA00023136"/>
    </source>
</evidence>
<gene>
    <name evidence="8" type="ORF">EDD65_1115</name>
</gene>
<sequence length="375" mass="43131">MTVYKYFIKIALKNKWTILGYTIIFFSMSLISGSGATEREPKFMETRLNIGIIDNSNSELSTGLKDYLEGKHNMVDTIDDEDYIKEQIFLERADAIIIIPEDFQEKVINKEKSIKIYNDDRKIESMQIQNQINKFLMFANATYEDGKFNLANVNLALREKAKVKLANNNREKNNSINNEWFRNYYNFTSYVIIAMYIAIIGMVMTDFTDENIDSRMKISSKKFLNFNMELYLGQLTIAAIITSIFILGSIVLKGKYIGEVDFIKYVINIIVFSFTILCFTFFINNFTKNKFVISGLATVLSLATSFISGVMVPQEFLGEKTLLLAKFFPTYYFVKVNGTTVNSFSDISFNIFMQLSFAVAFILMGLYFSKAKQKA</sequence>
<dbReference type="Pfam" id="PF12698">
    <property type="entry name" value="ABC2_membrane_3"/>
    <property type="match status" value="1"/>
</dbReference>
<evidence type="ECO:0000313" key="8">
    <source>
        <dbReference type="EMBL" id="TCS87443.1"/>
    </source>
</evidence>
<dbReference type="RefSeq" id="WP_132028752.1">
    <property type="nucleotide sequence ID" value="NZ_CP068564.1"/>
</dbReference>
<dbReference type="EMBL" id="SMAE01000011">
    <property type="protein sequence ID" value="TCS87443.1"/>
    <property type="molecule type" value="Genomic_DNA"/>
</dbReference>
<keyword evidence="4 6" id="KW-1133">Transmembrane helix</keyword>
<feature type="domain" description="ABC-2 type transporter transmembrane" evidence="7">
    <location>
        <begin position="16"/>
        <end position="367"/>
    </location>
</feature>
<dbReference type="GO" id="GO:0005886">
    <property type="term" value="C:plasma membrane"/>
    <property type="evidence" value="ECO:0007669"/>
    <property type="project" value="UniProtKB-SubCell"/>
</dbReference>
<dbReference type="GO" id="GO:0140359">
    <property type="term" value="F:ABC-type transporter activity"/>
    <property type="evidence" value="ECO:0007669"/>
    <property type="project" value="InterPro"/>
</dbReference>
<feature type="transmembrane region" description="Helical" evidence="6">
    <location>
        <begin position="347"/>
        <end position="368"/>
    </location>
</feature>
<comment type="subcellular location">
    <subcellularLocation>
        <location evidence="1">Cell membrane</location>
        <topology evidence="1">Multi-pass membrane protein</topology>
    </subcellularLocation>
</comment>
<feature type="transmembrane region" description="Helical" evidence="6">
    <location>
        <begin position="187"/>
        <end position="207"/>
    </location>
</feature>
<evidence type="ECO:0000256" key="3">
    <source>
        <dbReference type="ARBA" id="ARBA00022692"/>
    </source>
</evidence>
<evidence type="ECO:0000259" key="7">
    <source>
        <dbReference type="Pfam" id="PF12698"/>
    </source>
</evidence>
<evidence type="ECO:0000256" key="4">
    <source>
        <dbReference type="ARBA" id="ARBA00022989"/>
    </source>
</evidence>
<feature type="transmembrane region" description="Helical" evidence="6">
    <location>
        <begin position="16"/>
        <end position="36"/>
    </location>
</feature>
<dbReference type="Proteomes" id="UP000294567">
    <property type="component" value="Unassembled WGS sequence"/>
</dbReference>
<keyword evidence="3 6" id="KW-0812">Transmembrane</keyword>
<dbReference type="InterPro" id="IPR013525">
    <property type="entry name" value="ABC2_TM"/>
</dbReference>
<evidence type="ECO:0000313" key="9">
    <source>
        <dbReference type="Proteomes" id="UP000294567"/>
    </source>
</evidence>
<accession>A0A4R3KT76</accession>
<dbReference type="Gene3D" id="3.40.1710.10">
    <property type="entry name" value="abc type-2 transporter like domain"/>
    <property type="match status" value="1"/>
</dbReference>
<feature type="transmembrane region" description="Helical" evidence="6">
    <location>
        <begin position="228"/>
        <end position="250"/>
    </location>
</feature>